<keyword evidence="2" id="KW-1185">Reference proteome</keyword>
<evidence type="ECO:0000313" key="2">
    <source>
        <dbReference type="Proteomes" id="UP001292094"/>
    </source>
</evidence>
<evidence type="ECO:0000313" key="1">
    <source>
        <dbReference type="EMBL" id="KAK4328201.1"/>
    </source>
</evidence>
<dbReference type="Proteomes" id="UP001292094">
    <property type="component" value="Unassembled WGS sequence"/>
</dbReference>
<protein>
    <submittedName>
        <fullName evidence="1">Uncharacterized protein</fullName>
    </submittedName>
</protein>
<gene>
    <name evidence="1" type="ORF">Pmani_001323</name>
</gene>
<sequence>MPVEYFRPHHHIRTQLHLERTLQLRHLFGVDTTQDATDTGYKPSLNWCRAQRQGLLLTVGEIFESHWTATAHFNLGSPQPVRCCPATVCSPHWVHGD</sequence>
<dbReference type="AlphaFoldDB" id="A0AAE1QK49"/>
<organism evidence="1 2">
    <name type="scientific">Petrolisthes manimaculis</name>
    <dbReference type="NCBI Taxonomy" id="1843537"/>
    <lineage>
        <taxon>Eukaryota</taxon>
        <taxon>Metazoa</taxon>
        <taxon>Ecdysozoa</taxon>
        <taxon>Arthropoda</taxon>
        <taxon>Crustacea</taxon>
        <taxon>Multicrustacea</taxon>
        <taxon>Malacostraca</taxon>
        <taxon>Eumalacostraca</taxon>
        <taxon>Eucarida</taxon>
        <taxon>Decapoda</taxon>
        <taxon>Pleocyemata</taxon>
        <taxon>Anomura</taxon>
        <taxon>Galatheoidea</taxon>
        <taxon>Porcellanidae</taxon>
        <taxon>Petrolisthes</taxon>
    </lineage>
</organism>
<dbReference type="EMBL" id="JAWZYT010000092">
    <property type="protein sequence ID" value="KAK4328201.1"/>
    <property type="molecule type" value="Genomic_DNA"/>
</dbReference>
<comment type="caution">
    <text evidence="1">The sequence shown here is derived from an EMBL/GenBank/DDBJ whole genome shotgun (WGS) entry which is preliminary data.</text>
</comment>
<accession>A0AAE1QK49</accession>
<reference evidence="1" key="1">
    <citation type="submission" date="2023-11" db="EMBL/GenBank/DDBJ databases">
        <title>Genome assemblies of two species of porcelain crab, Petrolisthes cinctipes and Petrolisthes manimaculis (Anomura: Porcellanidae).</title>
        <authorList>
            <person name="Angst P."/>
        </authorList>
    </citation>
    <scope>NUCLEOTIDE SEQUENCE</scope>
    <source>
        <strain evidence="1">PB745_02</strain>
        <tissue evidence="1">Gill</tissue>
    </source>
</reference>
<name>A0AAE1QK49_9EUCA</name>
<proteinExistence type="predicted"/>